<name>A0A9P0PIV3_ACAOB</name>
<accession>A0A9P0PIV3</accession>
<sequence length="47" mass="5453">MRGNPFGVIRICSFVFSSLIISRYLSVQNGYNFLVTFSFMVRNSVRE</sequence>
<dbReference type="AlphaFoldDB" id="A0A9P0PIV3"/>
<comment type="caution">
    <text evidence="1">The sequence shown here is derived from an EMBL/GenBank/DDBJ whole genome shotgun (WGS) entry which is preliminary data.</text>
</comment>
<evidence type="ECO:0000313" key="1">
    <source>
        <dbReference type="EMBL" id="CAH1987435.1"/>
    </source>
</evidence>
<dbReference type="Proteomes" id="UP001152888">
    <property type="component" value="Unassembled WGS sequence"/>
</dbReference>
<dbReference type="OrthoDB" id="10033548at2759"/>
<dbReference type="EMBL" id="CAKOFQ010007019">
    <property type="protein sequence ID" value="CAH1987435.1"/>
    <property type="molecule type" value="Genomic_DNA"/>
</dbReference>
<keyword evidence="2" id="KW-1185">Reference proteome</keyword>
<gene>
    <name evidence="1" type="ORF">ACAOBT_LOCUS17845</name>
</gene>
<organism evidence="1 2">
    <name type="scientific">Acanthoscelides obtectus</name>
    <name type="common">Bean weevil</name>
    <name type="synonym">Bruchus obtectus</name>
    <dbReference type="NCBI Taxonomy" id="200917"/>
    <lineage>
        <taxon>Eukaryota</taxon>
        <taxon>Metazoa</taxon>
        <taxon>Ecdysozoa</taxon>
        <taxon>Arthropoda</taxon>
        <taxon>Hexapoda</taxon>
        <taxon>Insecta</taxon>
        <taxon>Pterygota</taxon>
        <taxon>Neoptera</taxon>
        <taxon>Endopterygota</taxon>
        <taxon>Coleoptera</taxon>
        <taxon>Polyphaga</taxon>
        <taxon>Cucujiformia</taxon>
        <taxon>Chrysomeloidea</taxon>
        <taxon>Chrysomelidae</taxon>
        <taxon>Bruchinae</taxon>
        <taxon>Bruchini</taxon>
        <taxon>Acanthoscelides</taxon>
    </lineage>
</organism>
<protein>
    <submittedName>
        <fullName evidence="1">Uncharacterized protein</fullName>
    </submittedName>
</protein>
<proteinExistence type="predicted"/>
<reference evidence="1" key="1">
    <citation type="submission" date="2022-03" db="EMBL/GenBank/DDBJ databases">
        <authorList>
            <person name="Sayadi A."/>
        </authorList>
    </citation>
    <scope>NUCLEOTIDE SEQUENCE</scope>
</reference>
<evidence type="ECO:0000313" key="2">
    <source>
        <dbReference type="Proteomes" id="UP001152888"/>
    </source>
</evidence>